<gene>
    <name evidence="1" type="ORF">POCULU_LOCUS10122</name>
</gene>
<dbReference type="AlphaFoldDB" id="A0A9N9DZX9"/>
<dbReference type="Proteomes" id="UP000789572">
    <property type="component" value="Unassembled WGS sequence"/>
</dbReference>
<protein>
    <submittedName>
        <fullName evidence="1">2150_t:CDS:1</fullName>
    </submittedName>
</protein>
<name>A0A9N9DZX9_9GLOM</name>
<dbReference type="OrthoDB" id="2418312at2759"/>
<dbReference type="EMBL" id="CAJVPJ010004668">
    <property type="protein sequence ID" value="CAG8654423.1"/>
    <property type="molecule type" value="Genomic_DNA"/>
</dbReference>
<proteinExistence type="predicted"/>
<sequence length="309" mass="35229">MSAIATRIVEKYNLKPEMSASDLSKYTSEILKGLTDDKKRNQARRRLRDGFKFSDAQAPIKSDSMVTPQSEGTYVPETIKELAQRILRDKLIEVTKFSEITEKANEIQKNHRKFAEDFEKINYPDHFTLESVKERLDRYDIKTFPDLQALADVMIMLCMRPAEVTTLRITNAGVAGYAKNRGQPDVLRVFRSLEKNQKRAKELLTWIQNAILSGKLENPGKPGAKRLNKYLKSYGLIPRYLRKMGAVYAIVAHGAKNLAHAMTIAQEALRHSPDNNTSPTQNYVVVNYRPRGVPPDKATPFQFWCGTDH</sequence>
<accession>A0A9N9DZX9</accession>
<keyword evidence="2" id="KW-1185">Reference proteome</keyword>
<evidence type="ECO:0000313" key="2">
    <source>
        <dbReference type="Proteomes" id="UP000789572"/>
    </source>
</evidence>
<reference evidence="1" key="1">
    <citation type="submission" date="2021-06" db="EMBL/GenBank/DDBJ databases">
        <authorList>
            <person name="Kallberg Y."/>
            <person name="Tangrot J."/>
            <person name="Rosling A."/>
        </authorList>
    </citation>
    <scope>NUCLEOTIDE SEQUENCE</scope>
    <source>
        <strain evidence="1">IA702</strain>
    </source>
</reference>
<organism evidence="1 2">
    <name type="scientific">Paraglomus occultum</name>
    <dbReference type="NCBI Taxonomy" id="144539"/>
    <lineage>
        <taxon>Eukaryota</taxon>
        <taxon>Fungi</taxon>
        <taxon>Fungi incertae sedis</taxon>
        <taxon>Mucoromycota</taxon>
        <taxon>Glomeromycotina</taxon>
        <taxon>Glomeromycetes</taxon>
        <taxon>Paraglomerales</taxon>
        <taxon>Paraglomeraceae</taxon>
        <taxon>Paraglomus</taxon>
    </lineage>
</organism>
<comment type="caution">
    <text evidence="1">The sequence shown here is derived from an EMBL/GenBank/DDBJ whole genome shotgun (WGS) entry which is preliminary data.</text>
</comment>
<evidence type="ECO:0000313" key="1">
    <source>
        <dbReference type="EMBL" id="CAG8654423.1"/>
    </source>
</evidence>